<feature type="region of interest" description="Disordered" evidence="1">
    <location>
        <begin position="1"/>
        <end position="22"/>
    </location>
</feature>
<evidence type="ECO:0000256" key="1">
    <source>
        <dbReference type="SAM" id="MobiDB-lite"/>
    </source>
</evidence>
<comment type="caution">
    <text evidence="2">The sequence shown here is derived from an EMBL/GenBank/DDBJ whole genome shotgun (WGS) entry which is preliminary data.</text>
</comment>
<feature type="region of interest" description="Disordered" evidence="1">
    <location>
        <begin position="177"/>
        <end position="207"/>
    </location>
</feature>
<dbReference type="AlphaFoldDB" id="A0A2N5STQ5"/>
<name>A0A2N5STQ5_9BASI</name>
<evidence type="ECO:0000313" key="2">
    <source>
        <dbReference type="EMBL" id="PLW16648.1"/>
    </source>
</evidence>
<dbReference type="Proteomes" id="UP000235392">
    <property type="component" value="Unassembled WGS sequence"/>
</dbReference>
<reference evidence="2 3" key="1">
    <citation type="submission" date="2017-11" db="EMBL/GenBank/DDBJ databases">
        <title>De novo assembly and phasing of dikaryotic genomes from two isolates of Puccinia coronata f. sp. avenae, the causal agent of oat crown rust.</title>
        <authorList>
            <person name="Miller M.E."/>
            <person name="Zhang Y."/>
            <person name="Omidvar V."/>
            <person name="Sperschneider J."/>
            <person name="Schwessinger B."/>
            <person name="Raley C."/>
            <person name="Palmer J.M."/>
            <person name="Garnica D."/>
            <person name="Upadhyaya N."/>
            <person name="Rathjen J."/>
            <person name="Taylor J.M."/>
            <person name="Park R.F."/>
            <person name="Dodds P.N."/>
            <person name="Hirsch C.D."/>
            <person name="Kianian S.F."/>
            <person name="Figueroa M."/>
        </authorList>
    </citation>
    <scope>NUCLEOTIDE SEQUENCE [LARGE SCALE GENOMIC DNA]</scope>
    <source>
        <strain evidence="2">12SD80</strain>
    </source>
</reference>
<dbReference type="EMBL" id="PGCI01000767">
    <property type="protein sequence ID" value="PLW16648.1"/>
    <property type="molecule type" value="Genomic_DNA"/>
</dbReference>
<proteinExistence type="predicted"/>
<gene>
    <name evidence="2" type="ORF">PCASD_14550</name>
</gene>
<organism evidence="2 3">
    <name type="scientific">Puccinia coronata f. sp. avenae</name>
    <dbReference type="NCBI Taxonomy" id="200324"/>
    <lineage>
        <taxon>Eukaryota</taxon>
        <taxon>Fungi</taxon>
        <taxon>Dikarya</taxon>
        <taxon>Basidiomycota</taxon>
        <taxon>Pucciniomycotina</taxon>
        <taxon>Pucciniomycetes</taxon>
        <taxon>Pucciniales</taxon>
        <taxon>Pucciniaceae</taxon>
        <taxon>Puccinia</taxon>
    </lineage>
</organism>
<feature type="region of interest" description="Disordered" evidence="1">
    <location>
        <begin position="77"/>
        <end position="116"/>
    </location>
</feature>
<evidence type="ECO:0000313" key="3">
    <source>
        <dbReference type="Proteomes" id="UP000235392"/>
    </source>
</evidence>
<sequence>MRAREAGRGRVHTALSSSAQELGRKTGTIRALSCSISLGPTQVYAYEAVLGLVLYGQRPSTPPTRFFLGSSWSTRGSGFESSHSRPGCSGNPRELRPAGPNSPPQSLHGPAVSSPLRPSGDLAIHSGCFGSVVSAQELGRKTGTIRALSCSISLGPTQVYAYKAVLGGLSGPERYVAAPSPGPKKGVAPHPKLGLRRSLSLGANPHL</sequence>
<protein>
    <submittedName>
        <fullName evidence="2">Uncharacterized protein</fullName>
    </submittedName>
</protein>
<accession>A0A2N5STQ5</accession>